<protein>
    <submittedName>
        <fullName evidence="4">Uncharacterized protein</fullName>
    </submittedName>
</protein>
<dbReference type="KEGG" id="ehx:EMIHUDRAFT_457895"/>
<evidence type="ECO:0000313" key="4">
    <source>
        <dbReference type="EnsemblProtists" id="EOD41301"/>
    </source>
</evidence>
<accession>A0A0D3KZW6</accession>
<dbReference type="PaxDb" id="2903-EOD23758"/>
<dbReference type="GO" id="GO:0009507">
    <property type="term" value="C:chloroplast"/>
    <property type="evidence" value="ECO:0007669"/>
    <property type="project" value="UniProtKB-SubCell"/>
</dbReference>
<proteinExistence type="predicted"/>
<dbReference type="Gene3D" id="3.40.1350.100">
    <property type="match status" value="2"/>
</dbReference>
<comment type="subcellular location">
    <subcellularLocation>
        <location evidence="1">Plastid</location>
        <location evidence="1">Chloroplast</location>
    </subcellularLocation>
</comment>
<name>A0A0D3KZW6_EMIH1</name>
<dbReference type="Pfam" id="PF04278">
    <property type="entry name" value="Tic22"/>
    <property type="match status" value="1"/>
</dbReference>
<evidence type="ECO:0000313" key="5">
    <source>
        <dbReference type="Proteomes" id="UP000013827"/>
    </source>
</evidence>
<dbReference type="OMA" id="TARMHAN"/>
<dbReference type="EnsemblProtists" id="EOD23758">
    <property type="protein sequence ID" value="EOD23758"/>
    <property type="gene ID" value="EMIHUDRAFT_457895"/>
</dbReference>
<dbReference type="AlphaFoldDB" id="A0A0D3KZW6"/>
<dbReference type="InterPro" id="IPR007378">
    <property type="entry name" value="Tic22-like"/>
</dbReference>
<dbReference type="RefSeq" id="XP_005793730.1">
    <property type="nucleotide sequence ID" value="XM_005793673.1"/>
</dbReference>
<evidence type="ECO:0000256" key="2">
    <source>
        <dbReference type="ARBA" id="ARBA00022528"/>
    </source>
</evidence>
<reference evidence="4" key="2">
    <citation type="submission" date="2024-10" db="UniProtKB">
        <authorList>
            <consortium name="EnsemblProtists"/>
        </authorList>
    </citation>
    <scope>IDENTIFICATION</scope>
</reference>
<dbReference type="GeneID" id="17286571"/>
<evidence type="ECO:0000256" key="1">
    <source>
        <dbReference type="ARBA" id="ARBA00004229"/>
    </source>
</evidence>
<keyword evidence="5" id="KW-1185">Reference proteome</keyword>
<dbReference type="RefSeq" id="XP_005776187.1">
    <property type="nucleotide sequence ID" value="XM_005776130.1"/>
</dbReference>
<dbReference type="GO" id="GO:0015031">
    <property type="term" value="P:protein transport"/>
    <property type="evidence" value="ECO:0007669"/>
    <property type="project" value="InterPro"/>
</dbReference>
<dbReference type="Proteomes" id="UP000013827">
    <property type="component" value="Unassembled WGS sequence"/>
</dbReference>
<dbReference type="GeneID" id="17269303"/>
<dbReference type="EnsemblProtists" id="EOD41301">
    <property type="protein sequence ID" value="EOD41301"/>
    <property type="gene ID" value="EMIHUDRAFT_448744"/>
</dbReference>
<evidence type="ECO:0000256" key="3">
    <source>
        <dbReference type="ARBA" id="ARBA00022640"/>
    </source>
</evidence>
<keyword evidence="2" id="KW-0150">Chloroplast</keyword>
<sequence>MVLAQPRWRSICSPSAATASMSGAGGRIATALAVVLAGVASPELIAGGRALGGAIAAPVAEAAASRAGSAALQKRCRLQLRSKLAKVPVFVVTNDGGSPFLSQIPGGDQSALLFLFPAEAQKMLQGVLKAPNGASSGAKITISNLERAYQLASKPPSFSGLRDQVTNRELTMVWQFAPHAAEVRAAQALMVRSMKAPVAPKLPAYMVNGLAYDKRGKEVRPVFLSQKDAAAAMEQTAAAADGAGVKQEVVVVDLLEMLAQLSHAVSADTAAAEAEISSIEFVPASESVQLRNELKADKKLTKAKVVPPDFRWK</sequence>
<keyword evidence="3" id="KW-0934">Plastid</keyword>
<dbReference type="HOGENOM" id="CLU_889742_0_0_1"/>
<dbReference type="KEGG" id="ehx:EMIHUDRAFT_448744"/>
<reference evidence="5" key="1">
    <citation type="journal article" date="2013" name="Nature">
        <title>Pan genome of the phytoplankton Emiliania underpins its global distribution.</title>
        <authorList>
            <person name="Read B.A."/>
            <person name="Kegel J."/>
            <person name="Klute M.J."/>
            <person name="Kuo A."/>
            <person name="Lefebvre S.C."/>
            <person name="Maumus F."/>
            <person name="Mayer C."/>
            <person name="Miller J."/>
            <person name="Monier A."/>
            <person name="Salamov A."/>
            <person name="Young J."/>
            <person name="Aguilar M."/>
            <person name="Claverie J.M."/>
            <person name="Frickenhaus S."/>
            <person name="Gonzalez K."/>
            <person name="Herman E.K."/>
            <person name="Lin Y.C."/>
            <person name="Napier J."/>
            <person name="Ogata H."/>
            <person name="Sarno A.F."/>
            <person name="Shmutz J."/>
            <person name="Schroeder D."/>
            <person name="de Vargas C."/>
            <person name="Verret F."/>
            <person name="von Dassow P."/>
            <person name="Valentin K."/>
            <person name="Van de Peer Y."/>
            <person name="Wheeler G."/>
            <person name="Dacks J.B."/>
            <person name="Delwiche C.F."/>
            <person name="Dyhrman S.T."/>
            <person name="Glockner G."/>
            <person name="John U."/>
            <person name="Richards T."/>
            <person name="Worden A.Z."/>
            <person name="Zhang X."/>
            <person name="Grigoriev I.V."/>
            <person name="Allen A.E."/>
            <person name="Bidle K."/>
            <person name="Borodovsky M."/>
            <person name="Bowler C."/>
            <person name="Brownlee C."/>
            <person name="Cock J.M."/>
            <person name="Elias M."/>
            <person name="Gladyshev V.N."/>
            <person name="Groth M."/>
            <person name="Guda C."/>
            <person name="Hadaegh A."/>
            <person name="Iglesias-Rodriguez M.D."/>
            <person name="Jenkins J."/>
            <person name="Jones B.M."/>
            <person name="Lawson T."/>
            <person name="Leese F."/>
            <person name="Lindquist E."/>
            <person name="Lobanov A."/>
            <person name="Lomsadze A."/>
            <person name="Malik S.B."/>
            <person name="Marsh M.E."/>
            <person name="Mackinder L."/>
            <person name="Mock T."/>
            <person name="Mueller-Roeber B."/>
            <person name="Pagarete A."/>
            <person name="Parker M."/>
            <person name="Probert I."/>
            <person name="Quesneville H."/>
            <person name="Raines C."/>
            <person name="Rensing S.A."/>
            <person name="Riano-Pachon D.M."/>
            <person name="Richier S."/>
            <person name="Rokitta S."/>
            <person name="Shiraiwa Y."/>
            <person name="Soanes D.M."/>
            <person name="van der Giezen M."/>
            <person name="Wahlund T.M."/>
            <person name="Williams B."/>
            <person name="Wilson W."/>
            <person name="Wolfe G."/>
            <person name="Wurch L.L."/>
        </authorList>
    </citation>
    <scope>NUCLEOTIDE SEQUENCE</scope>
</reference>
<organism evidence="4 5">
    <name type="scientific">Emiliania huxleyi (strain CCMP1516)</name>
    <dbReference type="NCBI Taxonomy" id="280463"/>
    <lineage>
        <taxon>Eukaryota</taxon>
        <taxon>Haptista</taxon>
        <taxon>Haptophyta</taxon>
        <taxon>Prymnesiophyceae</taxon>
        <taxon>Isochrysidales</taxon>
        <taxon>Noelaerhabdaceae</taxon>
        <taxon>Emiliania</taxon>
    </lineage>
</organism>
<dbReference type="PANTHER" id="PTHR33926">
    <property type="entry name" value="PROTEIN TIC 22, CHLOROPLASTIC"/>
    <property type="match status" value="1"/>
</dbReference>
<dbReference type="PANTHER" id="PTHR33926:SF4">
    <property type="entry name" value="PROTEIN TIC 22, CHLOROPLASTIC"/>
    <property type="match status" value="1"/>
</dbReference>